<protein>
    <submittedName>
        <fullName evidence="2">Uncharacterized protein</fullName>
    </submittedName>
</protein>
<dbReference type="Proteomes" id="UP000887564">
    <property type="component" value="Unplaced"/>
</dbReference>
<keyword evidence="1" id="KW-1185">Reference proteome</keyword>
<evidence type="ECO:0000313" key="1">
    <source>
        <dbReference type="Proteomes" id="UP000887564"/>
    </source>
</evidence>
<proteinExistence type="predicted"/>
<organism evidence="1 2">
    <name type="scientific">Parascaris equorum</name>
    <name type="common">Equine roundworm</name>
    <dbReference type="NCBI Taxonomy" id="6256"/>
    <lineage>
        <taxon>Eukaryota</taxon>
        <taxon>Metazoa</taxon>
        <taxon>Ecdysozoa</taxon>
        <taxon>Nematoda</taxon>
        <taxon>Chromadorea</taxon>
        <taxon>Rhabditida</taxon>
        <taxon>Spirurina</taxon>
        <taxon>Ascaridomorpha</taxon>
        <taxon>Ascaridoidea</taxon>
        <taxon>Ascarididae</taxon>
        <taxon>Parascaris</taxon>
    </lineage>
</organism>
<sequence length="87" mass="9554">MTLYSILYRCAPFEKTNMALRGEQLALCWLVAVQEAKSDSSSTTCESKSTILSKQLSFEYNFSPVYPADEGSAGLALCANLNYLLDA</sequence>
<accession>A0A914RTQ0</accession>
<evidence type="ECO:0000313" key="2">
    <source>
        <dbReference type="WBParaSite" id="PEQ_0000969801-mRNA-1"/>
    </source>
</evidence>
<dbReference type="AlphaFoldDB" id="A0A914RTQ0"/>
<reference evidence="2" key="1">
    <citation type="submission" date="2022-11" db="UniProtKB">
        <authorList>
            <consortium name="WormBaseParasite"/>
        </authorList>
    </citation>
    <scope>IDENTIFICATION</scope>
</reference>
<dbReference type="WBParaSite" id="PEQ_0000969801-mRNA-1">
    <property type="protein sequence ID" value="PEQ_0000969801-mRNA-1"/>
    <property type="gene ID" value="PEQ_0000969801"/>
</dbReference>
<name>A0A914RTQ0_PAREQ</name>